<evidence type="ECO:0000313" key="3">
    <source>
        <dbReference type="Proteomes" id="UP001501495"/>
    </source>
</evidence>
<evidence type="ECO:0000313" key="2">
    <source>
        <dbReference type="EMBL" id="GAA4115023.1"/>
    </source>
</evidence>
<dbReference type="EMBL" id="BAAAZH010000011">
    <property type="protein sequence ID" value="GAA4115023.1"/>
    <property type="molecule type" value="Genomic_DNA"/>
</dbReference>
<dbReference type="RefSeq" id="WP_344732527.1">
    <property type="nucleotide sequence ID" value="NZ_BAAAZH010000011.1"/>
</dbReference>
<keyword evidence="3" id="KW-1185">Reference proteome</keyword>
<dbReference type="Proteomes" id="UP001501495">
    <property type="component" value="Unassembled WGS sequence"/>
</dbReference>
<name>A0ABP7XGD8_9ACTN</name>
<gene>
    <name evidence="2" type="ORF">GCM10022215_13520</name>
</gene>
<organism evidence="2 3">
    <name type="scientific">Nocardioides fonticola</name>
    <dbReference type="NCBI Taxonomy" id="450363"/>
    <lineage>
        <taxon>Bacteria</taxon>
        <taxon>Bacillati</taxon>
        <taxon>Actinomycetota</taxon>
        <taxon>Actinomycetes</taxon>
        <taxon>Propionibacteriales</taxon>
        <taxon>Nocardioidaceae</taxon>
        <taxon>Nocardioides</taxon>
    </lineage>
</organism>
<protein>
    <recommendedName>
        <fullName evidence="4">YecA family protein</fullName>
    </recommendedName>
</protein>
<reference evidence="3" key="1">
    <citation type="journal article" date="2019" name="Int. J. Syst. Evol. Microbiol.">
        <title>The Global Catalogue of Microorganisms (GCM) 10K type strain sequencing project: providing services to taxonomists for standard genome sequencing and annotation.</title>
        <authorList>
            <consortium name="The Broad Institute Genomics Platform"/>
            <consortium name="The Broad Institute Genome Sequencing Center for Infectious Disease"/>
            <person name="Wu L."/>
            <person name="Ma J."/>
        </authorList>
    </citation>
    <scope>NUCLEOTIDE SEQUENCE [LARGE SCALE GENOMIC DNA]</scope>
    <source>
        <strain evidence="3">JCM 16703</strain>
    </source>
</reference>
<evidence type="ECO:0008006" key="4">
    <source>
        <dbReference type="Google" id="ProtNLM"/>
    </source>
</evidence>
<feature type="region of interest" description="Disordered" evidence="1">
    <location>
        <begin position="141"/>
        <end position="184"/>
    </location>
</feature>
<evidence type="ECO:0000256" key="1">
    <source>
        <dbReference type="SAM" id="MobiDB-lite"/>
    </source>
</evidence>
<comment type="caution">
    <text evidence="2">The sequence shown here is derived from an EMBL/GenBank/DDBJ whole genome shotgun (WGS) entry which is preliminary data.</text>
</comment>
<proteinExistence type="predicted"/>
<accession>A0ABP7XGD8</accession>
<sequence>MRFTEHEMTTALHGFVKAGLHHDPDQAEEIWRTMPKFPRFERISMVGEVILPVFGLLPDIAVATGEQPTFTDEQVAAALAPWLEERFRAQSIAHAEAEGTALEDAEAEFTAWWAEAQAEVVAEHVEFVQGVLLHLPVRTEDAQPADAAPSAAPPAAPAEGAGDPVGSDDDLPDLPPDFVVPDHL</sequence>